<gene>
    <name evidence="8" type="ORF">H312_01559</name>
</gene>
<evidence type="ECO:0000313" key="8">
    <source>
        <dbReference type="EMBL" id="KCZ81012.1"/>
    </source>
</evidence>
<evidence type="ECO:0000256" key="4">
    <source>
        <dbReference type="ARBA" id="ARBA00023163"/>
    </source>
</evidence>
<dbReference type="CDD" id="cd00059">
    <property type="entry name" value="FH_FOX"/>
    <property type="match status" value="1"/>
</dbReference>
<dbReference type="VEuPathDB" id="MicrosporidiaDB:H312_01559"/>
<dbReference type="AlphaFoldDB" id="A0A059F1N6"/>
<evidence type="ECO:0000313" key="9">
    <source>
        <dbReference type="Proteomes" id="UP000030655"/>
    </source>
</evidence>
<dbReference type="GO" id="GO:0003700">
    <property type="term" value="F:DNA-binding transcription factor activity"/>
    <property type="evidence" value="ECO:0007669"/>
    <property type="project" value="InterPro"/>
</dbReference>
<comment type="subcellular location">
    <subcellularLocation>
        <location evidence="1 6">Nucleus</location>
    </subcellularLocation>
</comment>
<dbReference type="GO" id="GO:0005634">
    <property type="term" value="C:nucleus"/>
    <property type="evidence" value="ECO:0007669"/>
    <property type="project" value="UniProtKB-SubCell"/>
</dbReference>
<proteinExistence type="predicted"/>
<evidence type="ECO:0000256" key="3">
    <source>
        <dbReference type="ARBA" id="ARBA00023125"/>
    </source>
</evidence>
<dbReference type="PANTHER" id="PTHR45881">
    <property type="entry name" value="CHECKPOINT SUPPRESSOR 1-LIKE, ISOFORM A-RELATED"/>
    <property type="match status" value="1"/>
</dbReference>
<accession>A0A059F1N6</accession>
<name>A0A059F1N6_9MICR</name>
<dbReference type="HOGENOM" id="CLU_1320583_0_0_1"/>
<dbReference type="InterPro" id="IPR001766">
    <property type="entry name" value="Fork_head_dom"/>
</dbReference>
<dbReference type="PRINTS" id="PR00053">
    <property type="entry name" value="FORKHEAD"/>
</dbReference>
<reference evidence="9" key="1">
    <citation type="submission" date="2013-02" db="EMBL/GenBank/DDBJ databases">
        <authorList>
            <consortium name="The Broad Institute Genome Sequencing Platform"/>
            <person name="Cuomo C."/>
            <person name="Becnel J."/>
            <person name="Sanscrainte N."/>
            <person name="Walker B."/>
            <person name="Young S.K."/>
            <person name="Zeng Q."/>
            <person name="Gargeya S."/>
            <person name="Fitzgerald M."/>
            <person name="Haas B."/>
            <person name="Abouelleil A."/>
            <person name="Alvarado L."/>
            <person name="Arachchi H.M."/>
            <person name="Berlin A.M."/>
            <person name="Chapman S.B."/>
            <person name="Dewar J."/>
            <person name="Goldberg J."/>
            <person name="Griggs A."/>
            <person name="Gujja S."/>
            <person name="Hansen M."/>
            <person name="Howarth C."/>
            <person name="Imamovic A."/>
            <person name="Larimer J."/>
            <person name="McCowan C."/>
            <person name="Murphy C."/>
            <person name="Neiman D."/>
            <person name="Pearson M."/>
            <person name="Priest M."/>
            <person name="Roberts A."/>
            <person name="Saif S."/>
            <person name="Shea T."/>
            <person name="Sisk P."/>
            <person name="Sykes S."/>
            <person name="Wortman J."/>
            <person name="Nusbaum C."/>
            <person name="Birren B."/>
        </authorList>
    </citation>
    <scope>NUCLEOTIDE SEQUENCE [LARGE SCALE GENOMIC DNA]</scope>
    <source>
        <strain evidence="9">PRA339</strain>
    </source>
</reference>
<keyword evidence="5 6" id="KW-0539">Nucleus</keyword>
<keyword evidence="3 6" id="KW-0238">DNA-binding</keyword>
<dbReference type="InterPro" id="IPR036390">
    <property type="entry name" value="WH_DNA-bd_sf"/>
</dbReference>
<sequence length="208" mass="24879">MYKKNFFCLGMENTYPFNCEKPFIKKFYMNNNEHILHGRDKGLSELERQLVSPKDLQKIFRWYEPIKEEKVFSETKKEALEEEKPNISYAEMIVRAISESEEGKLTLAQIYQWIKSNYKYYNKNDQVWQNSVRHNLSLNKMFKKIPRSPNTSGKGGFWTIDSTNLPKKPINERKVRENYKENESVIVNNMHLSNDINIMQIYNAKLYQ</sequence>
<dbReference type="InterPro" id="IPR036388">
    <property type="entry name" value="WH-like_DNA-bd_sf"/>
</dbReference>
<feature type="domain" description="Fork-head" evidence="7">
    <location>
        <begin position="84"/>
        <end position="179"/>
    </location>
</feature>
<evidence type="ECO:0000259" key="7">
    <source>
        <dbReference type="PROSITE" id="PS50039"/>
    </source>
</evidence>
<dbReference type="OrthoDB" id="5954824at2759"/>
<evidence type="ECO:0000256" key="5">
    <source>
        <dbReference type="ARBA" id="ARBA00023242"/>
    </source>
</evidence>
<reference evidence="8 9" key="2">
    <citation type="submission" date="2014-03" db="EMBL/GenBank/DDBJ databases">
        <title>The Genome Sequence of Anncaliia algerae insect isolate PRA339.</title>
        <authorList>
            <consortium name="The Broad Institute Genome Sequencing Platform"/>
            <consortium name="The Broad Institute Genome Sequencing Center for Infectious Disease"/>
            <person name="Cuomo C."/>
            <person name="Becnel J."/>
            <person name="Sanscrainte N."/>
            <person name="Walker B."/>
            <person name="Young S.K."/>
            <person name="Zeng Q."/>
            <person name="Gargeya S."/>
            <person name="Fitzgerald M."/>
            <person name="Haas B."/>
            <person name="Abouelleil A."/>
            <person name="Alvarado L."/>
            <person name="Arachchi H.M."/>
            <person name="Berlin A.M."/>
            <person name="Chapman S.B."/>
            <person name="Dewar J."/>
            <person name="Goldberg J."/>
            <person name="Griggs A."/>
            <person name="Gujja S."/>
            <person name="Hansen M."/>
            <person name="Howarth C."/>
            <person name="Imamovic A."/>
            <person name="Larimer J."/>
            <person name="McCowan C."/>
            <person name="Murphy C."/>
            <person name="Neiman D."/>
            <person name="Pearson M."/>
            <person name="Priest M."/>
            <person name="Roberts A."/>
            <person name="Saif S."/>
            <person name="Shea T."/>
            <person name="Sisk P."/>
            <person name="Sykes S."/>
            <person name="Wortman J."/>
            <person name="Nusbaum C."/>
            <person name="Birren B."/>
        </authorList>
    </citation>
    <scope>NUCLEOTIDE SEQUENCE [LARGE SCALE GENOMIC DNA]</scope>
    <source>
        <strain evidence="8 9">PRA339</strain>
    </source>
</reference>
<evidence type="ECO:0000256" key="1">
    <source>
        <dbReference type="ARBA" id="ARBA00004123"/>
    </source>
</evidence>
<dbReference type="SUPFAM" id="SSF46785">
    <property type="entry name" value="Winged helix' DNA-binding domain"/>
    <property type="match status" value="1"/>
</dbReference>
<evidence type="ECO:0000256" key="6">
    <source>
        <dbReference type="PROSITE-ProRule" id="PRU00089"/>
    </source>
</evidence>
<protein>
    <recommendedName>
        <fullName evidence="7">Fork-head domain-containing protein</fullName>
    </recommendedName>
</protein>
<dbReference type="SMART" id="SM00339">
    <property type="entry name" value="FH"/>
    <property type="match status" value="1"/>
</dbReference>
<evidence type="ECO:0000256" key="2">
    <source>
        <dbReference type="ARBA" id="ARBA00023015"/>
    </source>
</evidence>
<organism evidence="8 9">
    <name type="scientific">Anncaliia algerae PRA339</name>
    <dbReference type="NCBI Taxonomy" id="1288291"/>
    <lineage>
        <taxon>Eukaryota</taxon>
        <taxon>Fungi</taxon>
        <taxon>Fungi incertae sedis</taxon>
        <taxon>Microsporidia</taxon>
        <taxon>Tubulinosematoidea</taxon>
        <taxon>Tubulinosematidae</taxon>
        <taxon>Anncaliia</taxon>
    </lineage>
</organism>
<dbReference type="InterPro" id="IPR030456">
    <property type="entry name" value="TF_fork_head_CS_2"/>
</dbReference>
<keyword evidence="9" id="KW-1185">Reference proteome</keyword>
<feature type="DNA-binding region" description="Fork-head" evidence="6">
    <location>
        <begin position="84"/>
        <end position="179"/>
    </location>
</feature>
<dbReference type="Gene3D" id="1.10.10.10">
    <property type="entry name" value="Winged helix-like DNA-binding domain superfamily/Winged helix DNA-binding domain"/>
    <property type="match status" value="1"/>
</dbReference>
<dbReference type="PROSITE" id="PS50039">
    <property type="entry name" value="FORK_HEAD_3"/>
    <property type="match status" value="1"/>
</dbReference>
<dbReference type="FunFam" id="1.10.10.10:FF:000135">
    <property type="entry name" value="forkhead box protein G1"/>
    <property type="match status" value="1"/>
</dbReference>
<dbReference type="Proteomes" id="UP000030655">
    <property type="component" value="Unassembled WGS sequence"/>
</dbReference>
<dbReference type="PROSITE" id="PS00658">
    <property type="entry name" value="FORK_HEAD_2"/>
    <property type="match status" value="1"/>
</dbReference>
<dbReference type="Pfam" id="PF00250">
    <property type="entry name" value="Forkhead"/>
    <property type="match status" value="1"/>
</dbReference>
<dbReference type="STRING" id="1288291.A0A059F1N6"/>
<keyword evidence="2" id="KW-0805">Transcription regulation</keyword>
<dbReference type="EMBL" id="KK365153">
    <property type="protein sequence ID" value="KCZ81012.1"/>
    <property type="molecule type" value="Genomic_DNA"/>
</dbReference>
<dbReference type="GO" id="GO:0043565">
    <property type="term" value="F:sequence-specific DNA binding"/>
    <property type="evidence" value="ECO:0007669"/>
    <property type="project" value="InterPro"/>
</dbReference>
<dbReference type="GO" id="GO:0006357">
    <property type="term" value="P:regulation of transcription by RNA polymerase II"/>
    <property type="evidence" value="ECO:0007669"/>
    <property type="project" value="UniProtKB-ARBA"/>
</dbReference>
<keyword evidence="4" id="KW-0804">Transcription</keyword>